<dbReference type="InterPro" id="IPR027925">
    <property type="entry name" value="MCM_N"/>
</dbReference>
<dbReference type="GO" id="GO:1990518">
    <property type="term" value="F:single-stranded 3'-5' DNA helicase activity"/>
    <property type="evidence" value="ECO:0007669"/>
    <property type="project" value="TreeGrafter"/>
</dbReference>
<dbReference type="Gene3D" id="2.40.50.140">
    <property type="entry name" value="Nucleic acid-binding proteins"/>
    <property type="match status" value="1"/>
</dbReference>
<evidence type="ECO:0000256" key="15">
    <source>
        <dbReference type="SAM" id="Coils"/>
    </source>
</evidence>
<evidence type="ECO:0000259" key="17">
    <source>
        <dbReference type="PROSITE" id="PS50051"/>
    </source>
</evidence>
<dbReference type="CDD" id="cd17757">
    <property type="entry name" value="MCM6"/>
    <property type="match status" value="1"/>
</dbReference>
<keyword evidence="15" id="KW-0175">Coiled coil</keyword>
<keyword evidence="6 14" id="KW-0378">Hydrolase</keyword>
<dbReference type="GO" id="GO:0043596">
    <property type="term" value="C:nuclear replication fork"/>
    <property type="evidence" value="ECO:0007669"/>
    <property type="project" value="UniProtKB-ARBA"/>
</dbReference>
<keyword evidence="4 14" id="KW-0235">DNA replication</keyword>
<dbReference type="GO" id="GO:0097373">
    <property type="term" value="C:MCM core complex"/>
    <property type="evidence" value="ECO:0007669"/>
    <property type="project" value="UniProtKB-ARBA"/>
</dbReference>
<evidence type="ECO:0000256" key="4">
    <source>
        <dbReference type="ARBA" id="ARBA00022705"/>
    </source>
</evidence>
<dbReference type="Gene3D" id="2.20.28.10">
    <property type="match status" value="1"/>
</dbReference>
<dbReference type="FunFam" id="3.40.50.300:FF:000115">
    <property type="entry name" value="DNA helicase"/>
    <property type="match status" value="1"/>
</dbReference>
<evidence type="ECO:0000256" key="13">
    <source>
        <dbReference type="RuleBase" id="RU004070"/>
    </source>
</evidence>
<dbReference type="PRINTS" id="PR01662">
    <property type="entry name" value="MCMPROTEIN6"/>
</dbReference>
<dbReference type="FunFam" id="3.30.1640.10:FF:000009">
    <property type="entry name" value="DNA helicase"/>
    <property type="match status" value="1"/>
</dbReference>
<dbReference type="EMBL" id="JAULSR010000001">
    <property type="protein sequence ID" value="KAK0637122.1"/>
    <property type="molecule type" value="Genomic_DNA"/>
</dbReference>
<dbReference type="GO" id="GO:0005656">
    <property type="term" value="C:nuclear pre-replicative complex"/>
    <property type="evidence" value="ECO:0007669"/>
    <property type="project" value="UniProtKB-ARBA"/>
</dbReference>
<dbReference type="InterPro" id="IPR031327">
    <property type="entry name" value="MCM"/>
</dbReference>
<dbReference type="GO" id="GO:0031261">
    <property type="term" value="C:DNA replication preinitiation complex"/>
    <property type="evidence" value="ECO:0007669"/>
    <property type="project" value="UniProtKB-ARBA"/>
</dbReference>
<dbReference type="PRINTS" id="PR01657">
    <property type="entry name" value="MCMFAMILY"/>
</dbReference>
<dbReference type="Pfam" id="PF14551">
    <property type="entry name" value="MCM_N"/>
    <property type="match status" value="1"/>
</dbReference>
<accession>A0AA39XPQ4</accession>
<dbReference type="SMART" id="SM00350">
    <property type="entry name" value="MCM"/>
    <property type="match status" value="1"/>
</dbReference>
<feature type="compositionally biased region" description="Polar residues" evidence="16">
    <location>
        <begin position="183"/>
        <end position="208"/>
    </location>
</feature>
<feature type="compositionally biased region" description="Acidic residues" evidence="16">
    <location>
        <begin position="821"/>
        <end position="834"/>
    </location>
</feature>
<feature type="region of interest" description="Disordered" evidence="16">
    <location>
        <begin position="808"/>
        <end position="856"/>
    </location>
</feature>
<organism evidence="18 19">
    <name type="scientific">Bombardia bombarda</name>
    <dbReference type="NCBI Taxonomy" id="252184"/>
    <lineage>
        <taxon>Eukaryota</taxon>
        <taxon>Fungi</taxon>
        <taxon>Dikarya</taxon>
        <taxon>Ascomycota</taxon>
        <taxon>Pezizomycotina</taxon>
        <taxon>Sordariomycetes</taxon>
        <taxon>Sordariomycetidae</taxon>
        <taxon>Sordariales</taxon>
        <taxon>Lasiosphaeriaceae</taxon>
        <taxon>Bombardia</taxon>
    </lineage>
</organism>
<keyword evidence="8 13" id="KW-0067">ATP-binding</keyword>
<keyword evidence="10" id="KW-0539">Nucleus</keyword>
<keyword evidence="19" id="KW-1185">Reference proteome</keyword>
<dbReference type="GO" id="GO:0006279">
    <property type="term" value="P:premeiotic DNA replication"/>
    <property type="evidence" value="ECO:0007669"/>
    <property type="project" value="UniProtKB-ARBA"/>
</dbReference>
<dbReference type="Pfam" id="PF18263">
    <property type="entry name" value="WHD_MCM6"/>
    <property type="match status" value="1"/>
</dbReference>
<dbReference type="InterPro" id="IPR008049">
    <property type="entry name" value="MCM6"/>
</dbReference>
<evidence type="ECO:0000256" key="6">
    <source>
        <dbReference type="ARBA" id="ARBA00022801"/>
    </source>
</evidence>
<dbReference type="Gene3D" id="1.20.58.870">
    <property type="match status" value="1"/>
</dbReference>
<evidence type="ECO:0000256" key="8">
    <source>
        <dbReference type="ARBA" id="ARBA00022840"/>
    </source>
</evidence>
<dbReference type="Proteomes" id="UP001174934">
    <property type="component" value="Unassembled WGS sequence"/>
</dbReference>
<evidence type="ECO:0000256" key="1">
    <source>
        <dbReference type="ARBA" id="ARBA00004123"/>
    </source>
</evidence>
<comment type="caution">
    <text evidence="18">The sequence shown here is derived from an EMBL/GenBank/DDBJ whole genome shotgun (WGS) entry which is preliminary data.</text>
</comment>
<dbReference type="InterPro" id="IPR041562">
    <property type="entry name" value="MCM_lid"/>
</dbReference>
<dbReference type="GO" id="GO:0003697">
    <property type="term" value="F:single-stranded DNA binding"/>
    <property type="evidence" value="ECO:0007669"/>
    <property type="project" value="TreeGrafter"/>
</dbReference>
<dbReference type="AlphaFoldDB" id="A0AA39XPQ4"/>
<protein>
    <recommendedName>
        <fullName evidence="12 14">DNA replication licensing factor MCM6</fullName>
        <ecNumber evidence="3 14">3.6.4.12</ecNumber>
    </recommendedName>
</protein>
<dbReference type="GO" id="GO:0016787">
    <property type="term" value="F:hydrolase activity"/>
    <property type="evidence" value="ECO:0007669"/>
    <property type="project" value="UniProtKB-KW"/>
</dbReference>
<dbReference type="EC" id="3.6.4.12" evidence="3 14"/>
<comment type="subcellular location">
    <subcellularLocation>
        <location evidence="1 14">Nucleus</location>
    </subcellularLocation>
</comment>
<evidence type="ECO:0000256" key="2">
    <source>
        <dbReference type="ARBA" id="ARBA00008010"/>
    </source>
</evidence>
<dbReference type="InterPro" id="IPR027417">
    <property type="entry name" value="P-loop_NTPase"/>
</dbReference>
<dbReference type="FunFam" id="1.20.58.870:FF:000002">
    <property type="entry name" value="DNA helicase"/>
    <property type="match status" value="1"/>
</dbReference>
<comment type="similarity">
    <text evidence="2 13">Belongs to the MCM family.</text>
</comment>
<proteinExistence type="inferred from homology"/>
<dbReference type="InterPro" id="IPR012340">
    <property type="entry name" value="NA-bd_OB-fold"/>
</dbReference>
<dbReference type="Pfam" id="PF17855">
    <property type="entry name" value="MCM_lid"/>
    <property type="match status" value="1"/>
</dbReference>
<dbReference type="SUPFAM" id="SSF50249">
    <property type="entry name" value="Nucleic acid-binding proteins"/>
    <property type="match status" value="1"/>
</dbReference>
<evidence type="ECO:0000256" key="16">
    <source>
        <dbReference type="SAM" id="MobiDB-lite"/>
    </source>
</evidence>
<feature type="region of interest" description="Disordered" evidence="16">
    <location>
        <begin position="179"/>
        <end position="208"/>
    </location>
</feature>
<evidence type="ECO:0000256" key="5">
    <source>
        <dbReference type="ARBA" id="ARBA00022741"/>
    </source>
</evidence>
<dbReference type="InterPro" id="IPR033762">
    <property type="entry name" value="MCM_OB"/>
</dbReference>
<dbReference type="InterPro" id="IPR041024">
    <property type="entry name" value="Mcm6_C"/>
</dbReference>
<feature type="domain" description="MCM C-terminal AAA(+) ATPase" evidence="17">
    <location>
        <begin position="471"/>
        <end position="677"/>
    </location>
</feature>
<evidence type="ECO:0000256" key="9">
    <source>
        <dbReference type="ARBA" id="ARBA00023125"/>
    </source>
</evidence>
<keyword evidence="9 13" id="KW-0238">DNA-binding</keyword>
<evidence type="ECO:0000256" key="3">
    <source>
        <dbReference type="ARBA" id="ARBA00012551"/>
    </source>
</evidence>
<dbReference type="Pfam" id="PF17207">
    <property type="entry name" value="MCM_OB"/>
    <property type="match status" value="1"/>
</dbReference>
<dbReference type="GO" id="GO:0005524">
    <property type="term" value="F:ATP binding"/>
    <property type="evidence" value="ECO:0007669"/>
    <property type="project" value="UniProtKB-UniRule"/>
</dbReference>
<feature type="coiled-coil region" evidence="15">
    <location>
        <begin position="898"/>
        <end position="928"/>
    </location>
</feature>
<keyword evidence="5 13" id="KW-0547">Nucleotide-binding</keyword>
<evidence type="ECO:0000256" key="14">
    <source>
        <dbReference type="RuleBase" id="RU368064"/>
    </source>
</evidence>
<dbReference type="GO" id="GO:0042555">
    <property type="term" value="C:MCM complex"/>
    <property type="evidence" value="ECO:0007669"/>
    <property type="project" value="UniProtKB-UniRule"/>
</dbReference>
<comment type="function">
    <text evidence="14">Acts as component of the MCM2-7 complex (MCM complex) which is the replicative helicase essential for 'once per cell cycle' DNA replication initiation and elongation in eukaryotic cells. The active ATPase sites in the MCM2-7 ring are formed through the interaction surfaces of two neighboring subunits such that a critical structure of a conserved arginine finger motif is provided in trans relative to the ATP-binding site of the Walker A box of the adjacent subunit. The six ATPase active sites, however, are likely to contribute differentially to the complex helicase activity.</text>
</comment>
<dbReference type="Gene3D" id="3.40.50.300">
    <property type="entry name" value="P-loop containing nucleotide triphosphate hydrolases"/>
    <property type="match status" value="1"/>
</dbReference>
<evidence type="ECO:0000256" key="7">
    <source>
        <dbReference type="ARBA" id="ARBA00022806"/>
    </source>
</evidence>
<dbReference type="Pfam" id="PF00493">
    <property type="entry name" value="MCM"/>
    <property type="match status" value="1"/>
</dbReference>
<dbReference type="InterPro" id="IPR018525">
    <property type="entry name" value="MCM_CS"/>
</dbReference>
<dbReference type="PANTHER" id="PTHR11630:SF43">
    <property type="entry name" value="DNA REPLICATION LICENSING FACTOR MCM6"/>
    <property type="match status" value="1"/>
</dbReference>
<evidence type="ECO:0000313" key="18">
    <source>
        <dbReference type="EMBL" id="KAK0637122.1"/>
    </source>
</evidence>
<keyword evidence="11 14" id="KW-0131">Cell cycle</keyword>
<evidence type="ECO:0000256" key="12">
    <source>
        <dbReference type="ARBA" id="ARBA00073495"/>
    </source>
</evidence>
<dbReference type="PROSITE" id="PS50051">
    <property type="entry name" value="MCM_2"/>
    <property type="match status" value="1"/>
</dbReference>
<evidence type="ECO:0000313" key="19">
    <source>
        <dbReference type="Proteomes" id="UP001174934"/>
    </source>
</evidence>
<sequence>MAASSNAGFMMSDGFGRTAATTPRQRQYNPSSSAGRPRAPPSESLGAPSDDEGEGFADDQVPVRSRPTDQSSIPKVEDKIGLLIQEHFENFIEGYIEAPTASGQPTSSAVTTDKYYVSQIHGMRNYQLSTFYIDFKHLASWNNGSLSEAIMNSYYRFLPFLTAALHNMIAKYEPQYFREHRQPTSSSNQTHSGSAASTASQSEQNSKTANQQTDKLFAIAFYNLPLVSRVRSMRARNIGQLLSISGTVTRTSEVRPELAVATFICEACRSVIPNVEQTFRYTEPTQCPNATCQNRTAWRLDIRQSTFVDWQKLRVQENSSEIPTGSMPRTMDVILRGEIVDRAKAGEKCIFTGALIVVPDVSQLGLPGIRNVAVRDDRSADAGGSGVGGLKALGVRDLTYRLAFLACMVTPDVSSMGASGEAHLIDIVGALTGSAAVETAQSIKEAQDAVLTSYTQAEIEDLRAMVHSDSIYGRLVQSLAPMVYGHEIVKKGLLLQLMSGVSKSTAEGMQLRGDINICIVGDPSTSKSQFLKYVCGFAPRAVYTSGKASSAAGLTAAVVKDEETGEFTIEAGALMLADNGICAIDEFDKMDIVDQVAIHEAMEQQTISIAKAGIQATLNARTSILAAANPVGGRYNRKTTLRANINMSAPIMSRFDLFFVILDECNEQVDRHLAEHIVAIHQMRDEAITPEFSTEQLQRYIRFASTFRPEFTDEAKEVLVQRYKDLRADDAQGGVGRNSYRITVRQLESMIRLSEAIAKANCVEEITPGFVDEAYNLLRQSIISVEHDDVEVDEEEETGSGLLEAAAAAAGTGSGSGVPDADGDEAMTEDDDDAAAGQQLRGESAAPSVSAQQQREKQTISYDKYISIVNMLVSHIAEDETSGGGEGIDGDELVEWYLEQKEDELQGEEDLRNEMALAKKVLKKMVKDNILMAIRGQGMAAENEDGDGGEVSAAAQQHIVYVLHPNCAVEEY</sequence>
<evidence type="ECO:0000256" key="11">
    <source>
        <dbReference type="ARBA" id="ARBA00023306"/>
    </source>
</evidence>
<dbReference type="GO" id="GO:0000727">
    <property type="term" value="P:double-strand break repair via break-induced replication"/>
    <property type="evidence" value="ECO:0007669"/>
    <property type="project" value="TreeGrafter"/>
</dbReference>
<comment type="catalytic activity">
    <reaction evidence="14">
        <text>ATP + H2O = ADP + phosphate + H(+)</text>
        <dbReference type="Rhea" id="RHEA:13065"/>
        <dbReference type="ChEBI" id="CHEBI:15377"/>
        <dbReference type="ChEBI" id="CHEBI:15378"/>
        <dbReference type="ChEBI" id="CHEBI:30616"/>
        <dbReference type="ChEBI" id="CHEBI:43474"/>
        <dbReference type="ChEBI" id="CHEBI:456216"/>
        <dbReference type="EC" id="3.6.4.12"/>
    </reaction>
</comment>
<evidence type="ECO:0000256" key="10">
    <source>
        <dbReference type="ARBA" id="ARBA00023242"/>
    </source>
</evidence>
<feature type="compositionally biased region" description="Polar residues" evidence="16">
    <location>
        <begin position="19"/>
        <end position="29"/>
    </location>
</feature>
<dbReference type="PANTHER" id="PTHR11630">
    <property type="entry name" value="DNA REPLICATION LICENSING FACTOR MCM FAMILY MEMBER"/>
    <property type="match status" value="1"/>
</dbReference>
<comment type="subunit">
    <text evidence="14">Component of the MCM2-7 complex.</text>
</comment>
<dbReference type="Gene3D" id="3.30.1640.10">
    <property type="entry name" value="mini-chromosome maintenance (MCM) complex, chain A, domain 1"/>
    <property type="match status" value="1"/>
</dbReference>
<name>A0AA39XPQ4_9PEZI</name>
<dbReference type="SUPFAM" id="SSF52540">
    <property type="entry name" value="P-loop containing nucleoside triphosphate hydrolases"/>
    <property type="match status" value="1"/>
</dbReference>
<dbReference type="PROSITE" id="PS00847">
    <property type="entry name" value="MCM_1"/>
    <property type="match status" value="1"/>
</dbReference>
<feature type="region of interest" description="Disordered" evidence="16">
    <location>
        <begin position="1"/>
        <end position="74"/>
    </location>
</feature>
<dbReference type="GO" id="GO:0006270">
    <property type="term" value="P:DNA replication initiation"/>
    <property type="evidence" value="ECO:0007669"/>
    <property type="project" value="UniProtKB-UniRule"/>
</dbReference>
<reference evidence="18" key="1">
    <citation type="submission" date="2023-06" db="EMBL/GenBank/DDBJ databases">
        <title>Genome-scale phylogeny and comparative genomics of the fungal order Sordariales.</title>
        <authorList>
            <consortium name="Lawrence Berkeley National Laboratory"/>
            <person name="Hensen N."/>
            <person name="Bonometti L."/>
            <person name="Westerberg I."/>
            <person name="Brannstrom I.O."/>
            <person name="Guillou S."/>
            <person name="Cros-Aarteil S."/>
            <person name="Calhoun S."/>
            <person name="Haridas S."/>
            <person name="Kuo A."/>
            <person name="Mondo S."/>
            <person name="Pangilinan J."/>
            <person name="Riley R."/>
            <person name="LaButti K."/>
            <person name="Andreopoulos B."/>
            <person name="Lipzen A."/>
            <person name="Chen C."/>
            <person name="Yanf M."/>
            <person name="Daum C."/>
            <person name="Ng V."/>
            <person name="Clum A."/>
            <person name="Steindorff A."/>
            <person name="Ohm R."/>
            <person name="Martin F."/>
            <person name="Silar P."/>
            <person name="Natvig D."/>
            <person name="Lalanne C."/>
            <person name="Gautier V."/>
            <person name="Ament-velasquez S.L."/>
            <person name="Kruys A."/>
            <person name="Hutchinson M.I."/>
            <person name="Powell A.J."/>
            <person name="Barry K."/>
            <person name="Miller A.N."/>
            <person name="Grigoriev I.V."/>
            <person name="Debuchy R."/>
            <person name="Gladieux P."/>
            <person name="Thoren M.H."/>
            <person name="Johannesson H."/>
        </authorList>
    </citation>
    <scope>NUCLEOTIDE SEQUENCE</scope>
    <source>
        <strain evidence="18">SMH3391-2</strain>
    </source>
</reference>
<dbReference type="GO" id="GO:1902969">
    <property type="term" value="P:mitotic DNA replication"/>
    <property type="evidence" value="ECO:0007669"/>
    <property type="project" value="TreeGrafter"/>
</dbReference>
<dbReference type="FunFam" id="2.20.28.10:FF:000003">
    <property type="entry name" value="DNA helicase"/>
    <property type="match status" value="1"/>
</dbReference>
<keyword evidence="7 14" id="KW-0347">Helicase</keyword>
<gene>
    <name evidence="18" type="ORF">B0T17DRAFT_504501</name>
</gene>
<dbReference type="InterPro" id="IPR001208">
    <property type="entry name" value="MCM_dom"/>
</dbReference>